<accession>A0A9Q3EPN4</accession>
<name>A0A9Q3EPN4_9BASI</name>
<dbReference type="Proteomes" id="UP000765509">
    <property type="component" value="Unassembled WGS sequence"/>
</dbReference>
<dbReference type="EMBL" id="AVOT02033223">
    <property type="protein sequence ID" value="MBW0527100.1"/>
    <property type="molecule type" value="Genomic_DNA"/>
</dbReference>
<keyword evidence="2" id="KW-1185">Reference proteome</keyword>
<comment type="caution">
    <text evidence="1">The sequence shown here is derived from an EMBL/GenBank/DDBJ whole genome shotgun (WGS) entry which is preliminary data.</text>
</comment>
<protein>
    <submittedName>
        <fullName evidence="1">Uncharacterized protein</fullName>
    </submittedName>
</protein>
<dbReference type="InterPro" id="IPR043502">
    <property type="entry name" value="DNA/RNA_pol_sf"/>
</dbReference>
<organism evidence="1 2">
    <name type="scientific">Austropuccinia psidii MF-1</name>
    <dbReference type="NCBI Taxonomy" id="1389203"/>
    <lineage>
        <taxon>Eukaryota</taxon>
        <taxon>Fungi</taxon>
        <taxon>Dikarya</taxon>
        <taxon>Basidiomycota</taxon>
        <taxon>Pucciniomycotina</taxon>
        <taxon>Pucciniomycetes</taxon>
        <taxon>Pucciniales</taxon>
        <taxon>Sphaerophragmiaceae</taxon>
        <taxon>Austropuccinia</taxon>
    </lineage>
</organism>
<evidence type="ECO:0000313" key="1">
    <source>
        <dbReference type="EMBL" id="MBW0527100.1"/>
    </source>
</evidence>
<proteinExistence type="predicted"/>
<evidence type="ECO:0000313" key="2">
    <source>
        <dbReference type="Proteomes" id="UP000765509"/>
    </source>
</evidence>
<reference evidence="1" key="1">
    <citation type="submission" date="2021-03" db="EMBL/GenBank/DDBJ databases">
        <title>Draft genome sequence of rust myrtle Austropuccinia psidii MF-1, a brazilian biotype.</title>
        <authorList>
            <person name="Quecine M.C."/>
            <person name="Pachon D.M.R."/>
            <person name="Bonatelli M.L."/>
            <person name="Correr F.H."/>
            <person name="Franceschini L.M."/>
            <person name="Leite T.F."/>
            <person name="Margarido G.R.A."/>
            <person name="Almeida C.A."/>
            <person name="Ferrarezi J.A."/>
            <person name="Labate C.A."/>
        </authorList>
    </citation>
    <scope>NUCLEOTIDE SEQUENCE</scope>
    <source>
        <strain evidence="1">MF-1</strain>
    </source>
</reference>
<dbReference type="SUPFAM" id="SSF56672">
    <property type="entry name" value="DNA/RNA polymerases"/>
    <property type="match status" value="1"/>
</dbReference>
<gene>
    <name evidence="1" type="ORF">O181_066815</name>
</gene>
<sequence length="119" mass="13669">MKLKSKKFHFAYSEPKALGHVVSGPSLGIDENKVAEALLKEIPKLKKEIQSFLRSSGYEGENIKDIERPEKYLYKLCDQQIVYEISEDRVKAYEDLKESPQTCPFPLNAILKNTLQTIH</sequence>
<dbReference type="AlphaFoldDB" id="A0A9Q3EPN4"/>